<dbReference type="Gene3D" id="2.180.10.10">
    <property type="entry name" value="RHS repeat-associated core"/>
    <property type="match status" value="3"/>
</dbReference>
<gene>
    <name evidence="5" type="ORF">LZ495_39155</name>
</gene>
<evidence type="ECO:0000313" key="5">
    <source>
        <dbReference type="EMBL" id="MCF2533207.1"/>
    </source>
</evidence>
<dbReference type="Pfam" id="PF20148">
    <property type="entry name" value="DUF6531"/>
    <property type="match status" value="1"/>
</dbReference>
<dbReference type="RefSeq" id="WP_235057982.1">
    <property type="nucleotide sequence ID" value="NZ_JAKFHA010000045.1"/>
</dbReference>
<dbReference type="InterPro" id="IPR056823">
    <property type="entry name" value="TEN-like_YD-shell"/>
</dbReference>
<dbReference type="NCBIfam" id="TIGR01643">
    <property type="entry name" value="YD_repeat_2x"/>
    <property type="match status" value="14"/>
</dbReference>
<dbReference type="PANTHER" id="PTHR32305">
    <property type="match status" value="1"/>
</dbReference>
<keyword evidence="6" id="KW-1185">Reference proteome</keyword>
<evidence type="ECO:0000256" key="1">
    <source>
        <dbReference type="ARBA" id="ARBA00022737"/>
    </source>
</evidence>
<feature type="domain" description="Teneurin-like YD-shell" evidence="4">
    <location>
        <begin position="882"/>
        <end position="1039"/>
    </location>
</feature>
<dbReference type="Pfam" id="PF25023">
    <property type="entry name" value="TEN_YD-shell"/>
    <property type="match status" value="2"/>
</dbReference>
<comment type="caution">
    <text evidence="5">The sequence shown here is derived from an EMBL/GenBank/DDBJ whole genome shotgun (WGS) entry which is preliminary data.</text>
</comment>
<evidence type="ECO:0000313" key="6">
    <source>
        <dbReference type="Proteomes" id="UP001165378"/>
    </source>
</evidence>
<dbReference type="InterPro" id="IPR022385">
    <property type="entry name" value="Rhs_assc_core"/>
</dbReference>
<proteinExistence type="predicted"/>
<dbReference type="EMBL" id="JAKFHA010000045">
    <property type="protein sequence ID" value="MCF2533207.1"/>
    <property type="molecule type" value="Genomic_DNA"/>
</dbReference>
<dbReference type="Pfam" id="PF05593">
    <property type="entry name" value="RHS_repeat"/>
    <property type="match status" value="5"/>
</dbReference>
<feature type="domain" description="DUF6531" evidence="3">
    <location>
        <begin position="349"/>
        <end position="421"/>
    </location>
</feature>
<evidence type="ECO:0000259" key="3">
    <source>
        <dbReference type="Pfam" id="PF20148"/>
    </source>
</evidence>
<feature type="region of interest" description="Disordered" evidence="2">
    <location>
        <begin position="326"/>
        <end position="348"/>
    </location>
</feature>
<dbReference type="InterPro" id="IPR045351">
    <property type="entry name" value="DUF6531"/>
</dbReference>
<dbReference type="NCBIfam" id="TIGR03696">
    <property type="entry name" value="Rhs_assc_core"/>
    <property type="match status" value="1"/>
</dbReference>
<feature type="compositionally biased region" description="Basic and acidic residues" evidence="2">
    <location>
        <begin position="326"/>
        <end position="336"/>
    </location>
</feature>
<evidence type="ECO:0000256" key="2">
    <source>
        <dbReference type="SAM" id="MobiDB-lite"/>
    </source>
</evidence>
<dbReference type="Proteomes" id="UP001165378">
    <property type="component" value="Unassembled WGS sequence"/>
</dbReference>
<dbReference type="CDD" id="cd20727">
    <property type="entry name" value="CDI_toxin_Bp_tRNase-like"/>
    <property type="match status" value="1"/>
</dbReference>
<dbReference type="InterPro" id="IPR006530">
    <property type="entry name" value="YD"/>
</dbReference>
<keyword evidence="1" id="KW-0677">Repeat</keyword>
<protein>
    <submittedName>
        <fullName evidence="5">DUF6531 domain-containing protein</fullName>
    </submittedName>
</protein>
<feature type="compositionally biased region" description="Polar residues" evidence="2">
    <location>
        <begin position="337"/>
        <end position="346"/>
    </location>
</feature>
<organism evidence="5 6">
    <name type="scientific">Yinghuangia soli</name>
    <dbReference type="NCBI Taxonomy" id="2908204"/>
    <lineage>
        <taxon>Bacteria</taxon>
        <taxon>Bacillati</taxon>
        <taxon>Actinomycetota</taxon>
        <taxon>Actinomycetes</taxon>
        <taxon>Kitasatosporales</taxon>
        <taxon>Streptomycetaceae</taxon>
        <taxon>Yinghuangia</taxon>
    </lineage>
</organism>
<reference evidence="5" key="1">
    <citation type="submission" date="2022-01" db="EMBL/GenBank/DDBJ databases">
        <title>Genome-Based Taxonomic Classification of the Phylum Actinobacteria.</title>
        <authorList>
            <person name="Gao Y."/>
        </authorList>
    </citation>
    <scope>NUCLEOTIDE SEQUENCE</scope>
    <source>
        <strain evidence="5">KLBMP 8922</strain>
    </source>
</reference>
<feature type="domain" description="Teneurin-like YD-shell" evidence="4">
    <location>
        <begin position="1106"/>
        <end position="1358"/>
    </location>
</feature>
<name>A0AA41U6N9_9ACTN</name>
<dbReference type="Gene3D" id="3.40.1350.120">
    <property type="match status" value="1"/>
</dbReference>
<dbReference type="InterPro" id="IPR031325">
    <property type="entry name" value="RHS_repeat"/>
</dbReference>
<accession>A0AA41U6N9</accession>
<dbReference type="InterPro" id="IPR050708">
    <property type="entry name" value="T6SS_VgrG/RHS"/>
</dbReference>
<sequence length="1515" mass="164956">MSGWEQNPPQIVRGRSTAEDIPGNWASVKGIADQFTAFANEAVQAAENLRLVDKPELWTGSAADGFRGDLHGIIEVLDLHATVYPKIAKDLTEYSDVIWRAEDECRNQIDPAAEAAFRLTAQHQAAQLAYDDAKQRQDTAKLAGADESCMPALPDKPGKDPGTAELQRLRTQLGRAMDRAEDANAKCYLKFPGYVDELHRIKDSKFQQFIKGLRDGTVDLAKFAWTILPVRVAKDGDAGAYFTDLLNIAKGMTQPLYDPVGFAQDTKEAVGQSWDDLLKNPAYTAGKLVPNLALAAGTGGAGTPAAAAAYARVMAKREAIRLAREQAEKDALDRADPSSTGPNAQTAVGEPVNAATGEMILVQRDVALPGTLPLVLTRRHLSRSAPGRLFGTRWASTLDQHLRLGSTGVVFVTEDGVELEYPVPSPGEAVMPVGGDRWPLHWDGLPRGTFTVTDPQRGWTWSFTPVTGLAGPLLPIQAVTDRNDNRIDFHYDPSGMPCEVTHSGGYRIAVDTRNERVTGLRLLGADPATHAPAEDPSASIDLVQFGYDAPGHVTQVVNSSGRPLVFAYDDAGRITSWTDRNSVWYRYTYDDAGRCLHGVGTDGIMDNTFAYDADAQTTTMTDALGGVRTYAWDRLGRVTAETDPLGNITRTEWDAFNRRIAVTDPLGHTTRFSYDGPGNLIGIVRPDATFTVADFDPVLCRPTQIINRDGTRRSYTWDAQGNLLTATDEMGAQTRCTYNDQGVLEQITDPLGGVTRMVYDAAGLPRAVTDPLGNTTHVVRDAFGRTATTTDPLGNITQLAHTVEGKPAWRKLADGSREAWTWDAEGNLVHHLNAAGFTTRYESGPFDLPTARTGPDGHRYSFAYDNELRLTCVTNPQNLTWNYAYDAVGRLVSETDFDNRTLGYVHDPAGRLITRVNGAGEEVAYSRDAFDNVIEAVHTATGRTTTYTYDPAGRLARAVNPDVDLAFTRDRCGRILSETSNGRTLANTYDLLGRRTRRETPSGHVSEWAYDAAGRPVRLTAAGHTLEFAYDPAGRAISRQFGDNVTFTQDWDPVGRLTAQATIVGARPDKITAALSPGSGPTETHRRTYHWRPDSYITAIDDTITGTKAYNLDDTGRVTAVRAQSWTERYAYDSIGNIIHAEWQTGPDASEDDVRGDRRFSGTLIRRAGRTTYHHDAQGRLIRRSRRTLSGKVLDWHFVWDADDRLVGSTAPTGASWDYHFDPLGRRSCKKGPSETALSFTWDGPQLAEENTGLLQRTWDYEPGTWEAVLQSTCSPSGGSVYLIGTDSAARPIMLIDSSGGTVHRPEASLWGAPERGAAPDFPCPLGAPGQYYDAENATQQNRARSYDPETGGFLSADPLGWCASPNPHGYVPNPATWVDPTGLAPYPVNGPGRLTVTATRPSASEVSAAEYMAGQGNQVLLRDPVGTRGTATSDLLVNGVQYDIYTPQTSNIDNIVTNTAKKHSQVPNGGVVVDLSNTGLSAADFPNMLARVNRMLESWGKSDRISDVVFYGGS</sequence>
<evidence type="ECO:0000259" key="4">
    <source>
        <dbReference type="Pfam" id="PF25023"/>
    </source>
</evidence>
<dbReference type="PANTHER" id="PTHR32305:SF15">
    <property type="entry name" value="PROTEIN RHSA-RELATED"/>
    <property type="match status" value="1"/>
</dbReference>